<gene>
    <name evidence="10" type="ORF">CAPTEDRAFT_146076</name>
</gene>
<dbReference type="GO" id="GO:0097272">
    <property type="term" value="P:ammonium homeostasis"/>
    <property type="evidence" value="ECO:0007669"/>
    <property type="project" value="TreeGrafter"/>
</dbReference>
<evidence type="ECO:0000256" key="6">
    <source>
        <dbReference type="ARBA" id="ARBA00023136"/>
    </source>
</evidence>
<feature type="domain" description="Ammonium transporter AmtB-like" evidence="9">
    <location>
        <begin position="11"/>
        <end position="372"/>
    </location>
</feature>
<dbReference type="GO" id="GO:0008519">
    <property type="term" value="F:ammonium channel activity"/>
    <property type="evidence" value="ECO:0007669"/>
    <property type="project" value="InterPro"/>
</dbReference>
<dbReference type="InterPro" id="IPR018047">
    <property type="entry name" value="Ammonium_transpt_CS"/>
</dbReference>
<evidence type="ECO:0000256" key="3">
    <source>
        <dbReference type="ARBA" id="ARBA00022448"/>
    </source>
</evidence>
<dbReference type="InterPro" id="IPR024041">
    <property type="entry name" value="NH4_transpt_AmtB-like_dom"/>
</dbReference>
<dbReference type="Proteomes" id="UP000014760">
    <property type="component" value="Unassembled WGS sequence"/>
</dbReference>
<dbReference type="OrthoDB" id="534912at2759"/>
<feature type="transmembrane region" description="Helical" evidence="8">
    <location>
        <begin position="260"/>
        <end position="277"/>
    </location>
</feature>
<feature type="transmembrane region" description="Helical" evidence="8">
    <location>
        <begin position="159"/>
        <end position="181"/>
    </location>
</feature>
<dbReference type="SUPFAM" id="SSF111352">
    <property type="entry name" value="Ammonium transporter"/>
    <property type="match status" value="1"/>
</dbReference>
<dbReference type="EnsemblMetazoa" id="CapteT146076">
    <property type="protein sequence ID" value="CapteP146076"/>
    <property type="gene ID" value="CapteG146076"/>
</dbReference>
<dbReference type="PANTHER" id="PTHR11730:SF6">
    <property type="entry name" value="AMMONIUM TRANSPORTER"/>
    <property type="match status" value="1"/>
</dbReference>
<evidence type="ECO:0000313" key="12">
    <source>
        <dbReference type="Proteomes" id="UP000014760"/>
    </source>
</evidence>
<dbReference type="AlphaFoldDB" id="R7UA40"/>
<feature type="transmembrane region" description="Helical" evidence="8">
    <location>
        <begin position="283"/>
        <end position="304"/>
    </location>
</feature>
<feature type="transmembrane region" description="Helical" evidence="8">
    <location>
        <begin position="49"/>
        <end position="66"/>
    </location>
</feature>
<evidence type="ECO:0000313" key="10">
    <source>
        <dbReference type="EMBL" id="ELU02961.1"/>
    </source>
</evidence>
<proteinExistence type="inferred from homology"/>
<keyword evidence="5 8" id="KW-1133">Transmembrane helix</keyword>
<feature type="transmembrane region" description="Helical" evidence="8">
    <location>
        <begin position="316"/>
        <end position="336"/>
    </location>
</feature>
<keyword evidence="3 8" id="KW-0813">Transport</keyword>
<feature type="transmembrane region" description="Helical" evidence="8">
    <location>
        <begin position="86"/>
        <end position="106"/>
    </location>
</feature>
<keyword evidence="6 8" id="KW-0472">Membrane</keyword>
<keyword evidence="4 8" id="KW-0812">Transmembrane</keyword>
<feature type="transmembrane region" description="Helical" evidence="8">
    <location>
        <begin position="118"/>
        <end position="139"/>
    </location>
</feature>
<evidence type="ECO:0000256" key="2">
    <source>
        <dbReference type="ARBA" id="ARBA00005887"/>
    </source>
</evidence>
<comment type="similarity">
    <text evidence="2 8">Belongs to the ammonia transporter channel (TC 1.A.11.2) family.</text>
</comment>
<evidence type="ECO:0000259" key="9">
    <source>
        <dbReference type="Pfam" id="PF00909"/>
    </source>
</evidence>
<dbReference type="HOGENOM" id="CLU_000445_33_1_1"/>
<dbReference type="GO" id="GO:0005886">
    <property type="term" value="C:plasma membrane"/>
    <property type="evidence" value="ECO:0007669"/>
    <property type="project" value="UniProtKB-SubCell"/>
</dbReference>
<dbReference type="Gene3D" id="1.10.3430.10">
    <property type="entry name" value="Ammonium transporter AmtB like domains"/>
    <property type="match status" value="1"/>
</dbReference>
<reference evidence="11" key="3">
    <citation type="submission" date="2015-06" db="UniProtKB">
        <authorList>
            <consortium name="EnsemblMetazoa"/>
        </authorList>
    </citation>
    <scope>IDENTIFICATION</scope>
</reference>
<dbReference type="STRING" id="283909.R7UA40"/>
<sequence>MPVETVRYLILFVSLGLLMLMQIGFLCLESGIVRSKNSINVAAKNLMDLLLVILLFWFVGYSVMFGDTSFGLVGELSPFHENSNDLFQPLFFLFQAMFAATAATIVSGSVAERCSLKGYLIIVTTVTLVIYPVVGHWVWGGIYTNSEAGWLERAGFYDFAGSSVVHVTGGIVALVSAIIIGPRIGYEHKRSDGFTGHSMVMAILGYLFLWLGWFGFNGGSVALIDFHQLPSVLMNTAIAGAAGGFGVLALELAKSDKLDILMLANGIIAGLVSVTAGCNIFSATASVVVGACGGLLFFIGWRVLDWLKVDDPVRGIPVHLLGGIWGVLAVALFANTDLIPESLSRMEWLMVQLEGVLAILAWGGAVGWILLTV</sequence>
<evidence type="ECO:0000256" key="1">
    <source>
        <dbReference type="ARBA" id="ARBA00004141"/>
    </source>
</evidence>
<evidence type="ECO:0000256" key="7">
    <source>
        <dbReference type="ARBA" id="ARBA00023177"/>
    </source>
</evidence>
<comment type="subcellular location">
    <subcellularLocation>
        <location evidence="8">Cell membrane</location>
        <topology evidence="8">Multi-pass membrane protein</topology>
    </subcellularLocation>
    <subcellularLocation>
        <location evidence="1">Membrane</location>
        <topology evidence="1">Multi-pass membrane protein</topology>
    </subcellularLocation>
</comment>
<dbReference type="Pfam" id="PF00909">
    <property type="entry name" value="Ammonium_transp"/>
    <property type="match status" value="1"/>
</dbReference>
<feature type="non-terminal residue" evidence="10">
    <location>
        <position position="373"/>
    </location>
</feature>
<dbReference type="PROSITE" id="PS01219">
    <property type="entry name" value="AMMONIUM_TRANSP"/>
    <property type="match status" value="1"/>
</dbReference>
<dbReference type="InterPro" id="IPR001905">
    <property type="entry name" value="Ammonium_transpt"/>
</dbReference>
<reference evidence="12" key="1">
    <citation type="submission" date="2012-12" db="EMBL/GenBank/DDBJ databases">
        <authorList>
            <person name="Hellsten U."/>
            <person name="Grimwood J."/>
            <person name="Chapman J.A."/>
            <person name="Shapiro H."/>
            <person name="Aerts A."/>
            <person name="Otillar R.P."/>
            <person name="Terry A.Y."/>
            <person name="Boore J.L."/>
            <person name="Simakov O."/>
            <person name="Marletaz F."/>
            <person name="Cho S.-J."/>
            <person name="Edsinger-Gonzales E."/>
            <person name="Havlak P."/>
            <person name="Kuo D.-H."/>
            <person name="Larsson T."/>
            <person name="Lv J."/>
            <person name="Arendt D."/>
            <person name="Savage R."/>
            <person name="Osoegawa K."/>
            <person name="de Jong P."/>
            <person name="Lindberg D.R."/>
            <person name="Seaver E.C."/>
            <person name="Weisblat D.A."/>
            <person name="Putnam N.H."/>
            <person name="Grigoriev I.V."/>
            <person name="Rokhsar D.S."/>
        </authorList>
    </citation>
    <scope>NUCLEOTIDE SEQUENCE</scope>
    <source>
        <strain evidence="12">I ESC-2004</strain>
    </source>
</reference>
<keyword evidence="12" id="KW-1185">Reference proteome</keyword>
<dbReference type="EMBL" id="KB303602">
    <property type="protein sequence ID" value="ELU02961.1"/>
    <property type="molecule type" value="Genomic_DNA"/>
</dbReference>
<accession>R7UA40</accession>
<dbReference type="EMBL" id="AMQN01045766">
    <property type="status" value="NOT_ANNOTATED_CDS"/>
    <property type="molecule type" value="Genomic_DNA"/>
</dbReference>
<feature type="transmembrane region" description="Helical" evidence="8">
    <location>
        <begin position="233"/>
        <end position="253"/>
    </location>
</feature>
<dbReference type="PANTHER" id="PTHR11730">
    <property type="entry name" value="AMMONIUM TRANSPORTER"/>
    <property type="match status" value="1"/>
</dbReference>
<feature type="transmembrane region" description="Helical" evidence="8">
    <location>
        <begin position="6"/>
        <end position="28"/>
    </location>
</feature>
<dbReference type="OMA" id="HWIWSTD"/>
<dbReference type="InterPro" id="IPR029020">
    <property type="entry name" value="Ammonium/urea_transptr"/>
</dbReference>
<evidence type="ECO:0000256" key="8">
    <source>
        <dbReference type="RuleBase" id="RU362002"/>
    </source>
</evidence>
<organism evidence="10">
    <name type="scientific">Capitella teleta</name>
    <name type="common">Polychaete worm</name>
    <dbReference type="NCBI Taxonomy" id="283909"/>
    <lineage>
        <taxon>Eukaryota</taxon>
        <taxon>Metazoa</taxon>
        <taxon>Spiralia</taxon>
        <taxon>Lophotrochozoa</taxon>
        <taxon>Annelida</taxon>
        <taxon>Polychaeta</taxon>
        <taxon>Sedentaria</taxon>
        <taxon>Scolecida</taxon>
        <taxon>Capitellidae</taxon>
        <taxon>Capitella</taxon>
    </lineage>
</organism>
<protein>
    <recommendedName>
        <fullName evidence="8">Ammonium transporter</fullName>
    </recommendedName>
</protein>
<keyword evidence="7 8" id="KW-0924">Ammonia transport</keyword>
<feature type="transmembrane region" description="Helical" evidence="8">
    <location>
        <begin position="348"/>
        <end position="371"/>
    </location>
</feature>
<evidence type="ECO:0000256" key="4">
    <source>
        <dbReference type="ARBA" id="ARBA00022692"/>
    </source>
</evidence>
<name>R7UA40_CAPTE</name>
<feature type="transmembrane region" description="Helical" evidence="8">
    <location>
        <begin position="193"/>
        <end position="213"/>
    </location>
</feature>
<evidence type="ECO:0000256" key="5">
    <source>
        <dbReference type="ARBA" id="ARBA00022989"/>
    </source>
</evidence>
<reference evidence="10 12" key="2">
    <citation type="journal article" date="2013" name="Nature">
        <title>Insights into bilaterian evolution from three spiralian genomes.</title>
        <authorList>
            <person name="Simakov O."/>
            <person name="Marletaz F."/>
            <person name="Cho S.J."/>
            <person name="Edsinger-Gonzales E."/>
            <person name="Havlak P."/>
            <person name="Hellsten U."/>
            <person name="Kuo D.H."/>
            <person name="Larsson T."/>
            <person name="Lv J."/>
            <person name="Arendt D."/>
            <person name="Savage R."/>
            <person name="Osoegawa K."/>
            <person name="de Jong P."/>
            <person name="Grimwood J."/>
            <person name="Chapman J.A."/>
            <person name="Shapiro H."/>
            <person name="Aerts A."/>
            <person name="Otillar R.P."/>
            <person name="Terry A.Y."/>
            <person name="Boore J.L."/>
            <person name="Grigoriev I.V."/>
            <person name="Lindberg D.R."/>
            <person name="Seaver E.C."/>
            <person name="Weisblat D.A."/>
            <person name="Putnam N.H."/>
            <person name="Rokhsar D.S."/>
        </authorList>
    </citation>
    <scope>NUCLEOTIDE SEQUENCE</scope>
    <source>
        <strain evidence="10 12">I ESC-2004</strain>
    </source>
</reference>
<dbReference type="NCBIfam" id="TIGR00836">
    <property type="entry name" value="amt"/>
    <property type="match status" value="1"/>
</dbReference>
<evidence type="ECO:0000313" key="11">
    <source>
        <dbReference type="EnsemblMetazoa" id="CapteP146076"/>
    </source>
</evidence>